<dbReference type="SUPFAM" id="SSF56801">
    <property type="entry name" value="Acetyl-CoA synthetase-like"/>
    <property type="match status" value="1"/>
</dbReference>
<gene>
    <name evidence="4" type="ORF">CCMP2556_LOCUS16978</name>
</gene>
<reference evidence="4 5" key="1">
    <citation type="submission" date="2024-02" db="EMBL/GenBank/DDBJ databases">
        <authorList>
            <person name="Chen Y."/>
            <person name="Shah S."/>
            <person name="Dougan E. K."/>
            <person name="Thang M."/>
            <person name="Chan C."/>
        </authorList>
    </citation>
    <scope>NUCLEOTIDE SEQUENCE [LARGE SCALE GENOMIC DNA]</scope>
</reference>
<comment type="caution">
    <text evidence="4">The sequence shown here is derived from an EMBL/GenBank/DDBJ whole genome shotgun (WGS) entry which is preliminary data.</text>
</comment>
<sequence length="799" mass="88746">MEDAKVSRIRAPRKDLPRTLWRTPQKRLFLAPAIEATLRQRQQLQPLAAKSVPMLRPKAENEANREELFKDTLTKEKSYDAESWGQEAWLNILTGENRVEIPFNEISAASHGEEYIQWYEDQRAQKRAAAPPSWVQRRGSLAPMSFWRAALTDFALSSLQPTPGELLQLKGRAVLLRHLEANATPQGLKALAECIMLRLGEEQRALPILKKGFGDQMSLLDFAGFCAVLDLDLDLLLGSSAPQILAHLLPGQVTMDCSVLLQPPTVQPAEPTGDFVRCQGKWWLLGRYLGLLALQGVEGSEKSWQDLKLRIEAQLRHLQRCLKPFFFGLITSRPEAKREGEVQRKEHSGSDWTSFFRDLEDVDARWSTKVTGAVLNQAFEKASEEVKTSYENFQNARRKFSNKPFLGHRPIASDGSAGPYVGRPSSELPTILRSVAYVVKQCNLKTVVCLILMDVSEDLRSQVTAAGLRVFSVEEDILTFCYTSGTTGDPKGVLVTHENLASAFGASRGRQPFTTLTGDDVLLSYLPLPHIFERMVQFGTLFGGGRIGFYQGDTLKIVDDLQALRPTIFPSVPRLLTRVHDRLLAGVQEAGGLKKVLFDRAYAAKKAALADGKNTHPLWDRLIFSKIAEKVGLNKVRVMITGSAPIADHVLDFLRIVFACPVFEGYGLSETSGAGTVTADGDLAPGTVGAVLSCNELRLKDVPDMGYLRTDQVHKAGEVSIPCHGRGEICFKGTNVFKGYYKMPEKTAEAVDEDGWFHSGDIGMWLPDGRLKIIDRKKNIFKLAQGEYVSPEKIEGLNV</sequence>
<evidence type="ECO:0000259" key="3">
    <source>
        <dbReference type="Pfam" id="PF00501"/>
    </source>
</evidence>
<dbReference type="PANTHER" id="PTHR43272">
    <property type="entry name" value="LONG-CHAIN-FATTY-ACID--COA LIGASE"/>
    <property type="match status" value="1"/>
</dbReference>
<feature type="domain" description="AMP-dependent synthetase/ligase" evidence="3">
    <location>
        <begin position="472"/>
        <end position="741"/>
    </location>
</feature>
<keyword evidence="5" id="KW-1185">Reference proteome</keyword>
<evidence type="ECO:0000313" key="4">
    <source>
        <dbReference type="EMBL" id="CAK9028084.1"/>
    </source>
</evidence>
<dbReference type="Proteomes" id="UP001642484">
    <property type="component" value="Unassembled WGS sequence"/>
</dbReference>
<keyword evidence="1" id="KW-0547">Nucleotide-binding</keyword>
<dbReference type="Gene3D" id="3.40.50.12780">
    <property type="entry name" value="N-terminal domain of ligase-like"/>
    <property type="match status" value="1"/>
</dbReference>
<name>A0ABP0KNP2_9DINO</name>
<dbReference type="PANTHER" id="PTHR43272:SF33">
    <property type="entry name" value="AMP-BINDING DOMAIN-CONTAINING PROTEIN-RELATED"/>
    <property type="match status" value="1"/>
</dbReference>
<dbReference type="InterPro" id="IPR042099">
    <property type="entry name" value="ANL_N_sf"/>
</dbReference>
<dbReference type="PROSITE" id="PS00455">
    <property type="entry name" value="AMP_BINDING"/>
    <property type="match status" value="1"/>
</dbReference>
<organism evidence="4 5">
    <name type="scientific">Durusdinium trenchii</name>
    <dbReference type="NCBI Taxonomy" id="1381693"/>
    <lineage>
        <taxon>Eukaryota</taxon>
        <taxon>Sar</taxon>
        <taxon>Alveolata</taxon>
        <taxon>Dinophyceae</taxon>
        <taxon>Suessiales</taxon>
        <taxon>Symbiodiniaceae</taxon>
        <taxon>Durusdinium</taxon>
    </lineage>
</organism>
<evidence type="ECO:0000256" key="1">
    <source>
        <dbReference type="ARBA" id="ARBA00022741"/>
    </source>
</evidence>
<keyword evidence="2" id="KW-0067">ATP-binding</keyword>
<dbReference type="Pfam" id="PF00501">
    <property type="entry name" value="AMP-binding"/>
    <property type="match status" value="1"/>
</dbReference>
<evidence type="ECO:0000313" key="5">
    <source>
        <dbReference type="Proteomes" id="UP001642484"/>
    </source>
</evidence>
<dbReference type="InterPro" id="IPR020845">
    <property type="entry name" value="AMP-binding_CS"/>
</dbReference>
<evidence type="ECO:0000256" key="2">
    <source>
        <dbReference type="ARBA" id="ARBA00022840"/>
    </source>
</evidence>
<protein>
    <recommendedName>
        <fullName evidence="3">AMP-dependent synthetase/ligase domain-containing protein</fullName>
    </recommendedName>
</protein>
<proteinExistence type="predicted"/>
<dbReference type="EMBL" id="CAXAMN010009236">
    <property type="protein sequence ID" value="CAK9028084.1"/>
    <property type="molecule type" value="Genomic_DNA"/>
</dbReference>
<accession>A0ABP0KNP2</accession>
<dbReference type="InterPro" id="IPR000873">
    <property type="entry name" value="AMP-dep_synth/lig_dom"/>
</dbReference>